<gene>
    <name evidence="1" type="ORF">Spa11_06210</name>
</gene>
<dbReference type="KEGG" id="bmei:Spa11_06210"/>
<dbReference type="EMBL" id="CP036349">
    <property type="protein sequence ID" value="QDV72445.1"/>
    <property type="molecule type" value="Genomic_DNA"/>
</dbReference>
<organism evidence="1 2">
    <name type="scientific">Botrimarina mediterranea</name>
    <dbReference type="NCBI Taxonomy" id="2528022"/>
    <lineage>
        <taxon>Bacteria</taxon>
        <taxon>Pseudomonadati</taxon>
        <taxon>Planctomycetota</taxon>
        <taxon>Planctomycetia</taxon>
        <taxon>Pirellulales</taxon>
        <taxon>Lacipirellulaceae</taxon>
        <taxon>Botrimarina</taxon>
    </lineage>
</organism>
<reference evidence="1 2" key="1">
    <citation type="submission" date="2019-02" db="EMBL/GenBank/DDBJ databases">
        <title>Deep-cultivation of Planctomycetes and their phenomic and genomic characterization uncovers novel biology.</title>
        <authorList>
            <person name="Wiegand S."/>
            <person name="Jogler M."/>
            <person name="Boedeker C."/>
            <person name="Pinto D."/>
            <person name="Vollmers J."/>
            <person name="Rivas-Marin E."/>
            <person name="Kohn T."/>
            <person name="Peeters S.H."/>
            <person name="Heuer A."/>
            <person name="Rast P."/>
            <person name="Oberbeckmann S."/>
            <person name="Bunk B."/>
            <person name="Jeske O."/>
            <person name="Meyerdierks A."/>
            <person name="Storesund J.E."/>
            <person name="Kallscheuer N."/>
            <person name="Luecker S."/>
            <person name="Lage O.M."/>
            <person name="Pohl T."/>
            <person name="Merkel B.J."/>
            <person name="Hornburger P."/>
            <person name="Mueller R.-W."/>
            <person name="Bruemmer F."/>
            <person name="Labrenz M."/>
            <person name="Spormann A.M."/>
            <person name="Op den Camp H."/>
            <person name="Overmann J."/>
            <person name="Amann R."/>
            <person name="Jetten M.S.M."/>
            <person name="Mascher T."/>
            <person name="Medema M.H."/>
            <person name="Devos D.P."/>
            <person name="Kaster A.-K."/>
            <person name="Ovreas L."/>
            <person name="Rohde M."/>
            <person name="Galperin M.Y."/>
            <person name="Jogler C."/>
        </authorList>
    </citation>
    <scope>NUCLEOTIDE SEQUENCE [LARGE SCALE GENOMIC DNA]</scope>
    <source>
        <strain evidence="1 2">Spa11</strain>
    </source>
</reference>
<name>A0A518K3U1_9BACT</name>
<dbReference type="RefSeq" id="WP_145107344.1">
    <property type="nucleotide sequence ID" value="NZ_CP036349.1"/>
</dbReference>
<evidence type="ECO:0000313" key="2">
    <source>
        <dbReference type="Proteomes" id="UP000316426"/>
    </source>
</evidence>
<keyword evidence="2" id="KW-1185">Reference proteome</keyword>
<evidence type="ECO:0000313" key="1">
    <source>
        <dbReference type="EMBL" id="QDV72445.1"/>
    </source>
</evidence>
<protein>
    <submittedName>
        <fullName evidence="1">Uncharacterized protein</fullName>
    </submittedName>
</protein>
<dbReference type="Proteomes" id="UP000316426">
    <property type="component" value="Chromosome"/>
</dbReference>
<sequence length="874" mass="94676">MQNRRNETAPAWLVALAAAALGMSWAVTRQWSAPTVRATDQPNRTTAPLRWPLAELRPLPDAVLPAESLGYAPTLLPSGVAIRVDAPAFEPVFQYDLASAVTAKPHATEPLCLRLASAPATDLPEARPAVEAETGYLDRLLVLVPSAPKWTAGQGGKFVITAGVRAHWSLGSIDTLQLARSAGHAIASPGATLRPAIYTAQAKLFGEPRLSPLRPTETTIAAVAPRLVGPVRPAAARRAMASQPTPTIAAYLNRAELSGAFPVPVALADQLDRVAASPQQAPWSWAVAYRLRTLAGSRVDDRSTHHTLRALAEATDEAFVQADAMGDSAAATELRRAGYALNRRLDTWRAEQALTIASMGRLQEDRLAGARWAMSSNGLGLAPGALLQEAERNHAQPTRLAVARRVEDYESQPTTRLAQLLAMDASRLVTEADPESRAVAQAIESSYRNANVRVAIAADFIERMLPQPEALTAPIRDRIAGNPVSGRSTTQTDLAIRLIEDPSAWRIGLEARGTVQSQTYSRGGPAVVGARGETSFVAKKLVVLTPAGLQAAPSIAEAQTESQRLVSLSTNYDRVPLVGSYVRNAARKEYHRVSPRAQSEAKIKIERQVCSTLDERVTPQLFDAQQRYTAEVLDRVEALGLQIEPIELRTTDERLITRIRLANSGQLAAHTPRMRAPSDSVISVQVHESTFNNALDGLGLAGATMTPAELRERIDAKLRLPNRDEPPAEEATFRFAAEDAVRFELAEGRAHLTLAFDAIVVRGRRHDDFKVHVFYKPVVTGLTAELVQDGAPAIEGRMRNASRMHLHGVMGKVLGQNRRIPLVRVDDQTPERFSKAMIGMATNQLVIEDGWLGLAIGPERQAPRVAVQVGGYVR</sequence>
<accession>A0A518K3U1</accession>
<dbReference type="AlphaFoldDB" id="A0A518K3U1"/>
<proteinExistence type="predicted"/>